<dbReference type="InterPro" id="IPR008278">
    <property type="entry name" value="4-PPantetheinyl_Trfase_dom"/>
</dbReference>
<evidence type="ECO:0000259" key="8">
    <source>
        <dbReference type="Pfam" id="PF22624"/>
    </source>
</evidence>
<evidence type="ECO:0000256" key="4">
    <source>
        <dbReference type="ARBA" id="ARBA00022723"/>
    </source>
</evidence>
<evidence type="ECO:0000256" key="6">
    <source>
        <dbReference type="ARBA" id="ARBA00023194"/>
    </source>
</evidence>
<keyword evidence="10" id="KW-1185">Reference proteome</keyword>
<gene>
    <name evidence="9" type="ORF">BAGA_23205</name>
</gene>
<keyword evidence="5" id="KW-0460">Magnesium</keyword>
<protein>
    <submittedName>
        <fullName evidence="9">Uncharacterized protein</fullName>
    </submittedName>
</protein>
<name>A0A073K671_9BACI</name>
<proteinExistence type="inferred from homology"/>
<comment type="caution">
    <text evidence="9">The sequence shown here is derived from an EMBL/GenBank/DDBJ whole genome shotgun (WGS) entry which is preliminary data.</text>
</comment>
<sequence>MLDVYAVKLDKNISKKKFDILLASVSNEKRERINRFYRLEDAQRTLLGDILARYIICKKLNIENYEIDFRVNKYGKPYIVNFNHIHFNISHSGDWVVGCCGTSSVGIDIERVEAVDISIAEQFFSLKEYNALKSKKPLKKESFFYELWTLKESYIKAVGHGLSIPLNSFTIKFDKNGITALNPNNSDTYFFKQYDIDKKYKMALCATDHKFPDSVKVINIHQLYEEFILL</sequence>
<dbReference type="InterPro" id="IPR037143">
    <property type="entry name" value="4-PPantetheinyl_Trfase_dom_sf"/>
</dbReference>
<evidence type="ECO:0000313" key="9">
    <source>
        <dbReference type="EMBL" id="KEK21917.1"/>
    </source>
</evidence>
<dbReference type="SUPFAM" id="SSF56214">
    <property type="entry name" value="4'-phosphopantetheinyl transferase"/>
    <property type="match status" value="2"/>
</dbReference>
<feature type="domain" description="4'-phosphopantetheinyl transferase N-terminal" evidence="8">
    <location>
        <begin position="14"/>
        <end position="97"/>
    </location>
</feature>
<reference evidence="9 10" key="1">
    <citation type="submission" date="2014-06" db="EMBL/GenBank/DDBJ databases">
        <title>Draft genome sequence of Bacillus gaemokensis JCM 15801 (MCCC 1A00707).</title>
        <authorList>
            <person name="Lai Q."/>
            <person name="Liu Y."/>
            <person name="Shao Z."/>
        </authorList>
    </citation>
    <scope>NUCLEOTIDE SEQUENCE [LARGE SCALE GENOMIC DNA]</scope>
    <source>
        <strain evidence="9 10">JCM 15801</strain>
    </source>
</reference>
<evidence type="ECO:0000256" key="3">
    <source>
        <dbReference type="ARBA" id="ARBA00022679"/>
    </source>
</evidence>
<dbReference type="InterPro" id="IPR055066">
    <property type="entry name" value="AASDHPPT_N"/>
</dbReference>
<dbReference type="eggNOG" id="COG2091">
    <property type="taxonomic scope" value="Bacteria"/>
</dbReference>
<dbReference type="OrthoDB" id="9808281at2"/>
<dbReference type="EMBL" id="JOTM01000048">
    <property type="protein sequence ID" value="KEK21917.1"/>
    <property type="molecule type" value="Genomic_DNA"/>
</dbReference>
<organism evidence="9 10">
    <name type="scientific">Bacillus gaemokensis</name>
    <dbReference type="NCBI Taxonomy" id="574375"/>
    <lineage>
        <taxon>Bacteria</taxon>
        <taxon>Bacillati</taxon>
        <taxon>Bacillota</taxon>
        <taxon>Bacilli</taxon>
        <taxon>Bacillales</taxon>
        <taxon>Bacillaceae</taxon>
        <taxon>Bacillus</taxon>
        <taxon>Bacillus cereus group</taxon>
    </lineage>
</organism>
<keyword evidence="3" id="KW-0808">Transferase</keyword>
<feature type="domain" description="4'-phosphopantetheinyl transferase" evidence="7">
    <location>
        <begin position="104"/>
        <end position="205"/>
    </location>
</feature>
<dbReference type="GO" id="GO:0000287">
    <property type="term" value="F:magnesium ion binding"/>
    <property type="evidence" value="ECO:0007669"/>
    <property type="project" value="InterPro"/>
</dbReference>
<dbReference type="Pfam" id="PF22624">
    <property type="entry name" value="AASDHPPT_N"/>
    <property type="match status" value="1"/>
</dbReference>
<dbReference type="PANTHER" id="PTHR12215:SF10">
    <property type="entry name" value="L-AMINOADIPATE-SEMIALDEHYDE DEHYDROGENASE-PHOSPHOPANTETHEINYL TRANSFERASE"/>
    <property type="match status" value="1"/>
</dbReference>
<dbReference type="Pfam" id="PF01648">
    <property type="entry name" value="ACPS"/>
    <property type="match status" value="1"/>
</dbReference>
<dbReference type="GO" id="GO:0017000">
    <property type="term" value="P:antibiotic biosynthetic process"/>
    <property type="evidence" value="ECO:0007669"/>
    <property type="project" value="UniProtKB-KW"/>
</dbReference>
<keyword evidence="6" id="KW-0045">Antibiotic biosynthesis</keyword>
<dbReference type="PANTHER" id="PTHR12215">
    <property type="entry name" value="PHOSPHOPANTETHEINE TRANSFERASE"/>
    <property type="match status" value="1"/>
</dbReference>
<dbReference type="GO" id="GO:0019878">
    <property type="term" value="P:lysine biosynthetic process via aminoadipic acid"/>
    <property type="evidence" value="ECO:0007669"/>
    <property type="project" value="TreeGrafter"/>
</dbReference>
<dbReference type="GO" id="GO:0008897">
    <property type="term" value="F:holo-[acyl-carrier-protein] synthase activity"/>
    <property type="evidence" value="ECO:0007669"/>
    <property type="project" value="InterPro"/>
</dbReference>
<comment type="cofactor">
    <cofactor evidence="1">
        <name>Mg(2+)</name>
        <dbReference type="ChEBI" id="CHEBI:18420"/>
    </cofactor>
</comment>
<dbReference type="AlphaFoldDB" id="A0A073K671"/>
<evidence type="ECO:0000256" key="1">
    <source>
        <dbReference type="ARBA" id="ARBA00001946"/>
    </source>
</evidence>
<dbReference type="NCBIfam" id="TIGR00556">
    <property type="entry name" value="pantethn_trn"/>
    <property type="match status" value="1"/>
</dbReference>
<keyword evidence="4" id="KW-0479">Metal-binding</keyword>
<accession>A0A073K671</accession>
<dbReference type="STRING" id="574375.AZF08_26105"/>
<evidence type="ECO:0000259" key="7">
    <source>
        <dbReference type="Pfam" id="PF01648"/>
    </source>
</evidence>
<dbReference type="Proteomes" id="UP000027778">
    <property type="component" value="Unassembled WGS sequence"/>
</dbReference>
<dbReference type="InterPro" id="IPR050559">
    <property type="entry name" value="P-Pant_transferase_sf"/>
</dbReference>
<dbReference type="Gene3D" id="3.90.470.20">
    <property type="entry name" value="4'-phosphopantetheinyl transferase domain"/>
    <property type="match status" value="2"/>
</dbReference>
<evidence type="ECO:0000313" key="10">
    <source>
        <dbReference type="Proteomes" id="UP000027778"/>
    </source>
</evidence>
<dbReference type="GO" id="GO:0005829">
    <property type="term" value="C:cytosol"/>
    <property type="evidence" value="ECO:0007669"/>
    <property type="project" value="TreeGrafter"/>
</dbReference>
<dbReference type="RefSeq" id="WP_033678647.1">
    <property type="nucleotide sequence ID" value="NZ_JOTM01000048.1"/>
</dbReference>
<evidence type="ECO:0000256" key="2">
    <source>
        <dbReference type="ARBA" id="ARBA00010990"/>
    </source>
</evidence>
<dbReference type="InterPro" id="IPR004568">
    <property type="entry name" value="Ppantetheine-prot_Trfase_dom"/>
</dbReference>
<comment type="similarity">
    <text evidence="2">Belongs to the P-Pant transferase superfamily. Gsp/Sfp/HetI/AcpT family.</text>
</comment>
<dbReference type="GO" id="GO:0006633">
    <property type="term" value="P:fatty acid biosynthetic process"/>
    <property type="evidence" value="ECO:0007669"/>
    <property type="project" value="InterPro"/>
</dbReference>
<evidence type="ECO:0000256" key="5">
    <source>
        <dbReference type="ARBA" id="ARBA00022842"/>
    </source>
</evidence>